<gene>
    <name evidence="1" type="ORF">BCR43DRAFT_497892</name>
</gene>
<accession>A0A1X2H454</accession>
<organism evidence="1 2">
    <name type="scientific">Syncephalastrum racemosum</name>
    <name type="common">Filamentous fungus</name>
    <dbReference type="NCBI Taxonomy" id="13706"/>
    <lineage>
        <taxon>Eukaryota</taxon>
        <taxon>Fungi</taxon>
        <taxon>Fungi incertae sedis</taxon>
        <taxon>Mucoromycota</taxon>
        <taxon>Mucoromycotina</taxon>
        <taxon>Mucoromycetes</taxon>
        <taxon>Mucorales</taxon>
        <taxon>Syncephalastraceae</taxon>
        <taxon>Syncephalastrum</taxon>
    </lineage>
</organism>
<name>A0A1X2H454_SYNRA</name>
<dbReference type="InterPro" id="IPR036412">
    <property type="entry name" value="HAD-like_sf"/>
</dbReference>
<dbReference type="InterPro" id="IPR006357">
    <property type="entry name" value="HAD-SF_hydro_IIA"/>
</dbReference>
<reference evidence="1 2" key="1">
    <citation type="submission" date="2016-07" db="EMBL/GenBank/DDBJ databases">
        <title>Pervasive Adenine N6-methylation of Active Genes in Fungi.</title>
        <authorList>
            <consortium name="DOE Joint Genome Institute"/>
            <person name="Mondo S.J."/>
            <person name="Dannebaum R.O."/>
            <person name="Kuo R.C."/>
            <person name="Labutti K."/>
            <person name="Haridas S."/>
            <person name="Kuo A."/>
            <person name="Salamov A."/>
            <person name="Ahrendt S.R."/>
            <person name="Lipzen A."/>
            <person name="Sullivan W."/>
            <person name="Andreopoulos W.B."/>
            <person name="Clum A."/>
            <person name="Lindquist E."/>
            <person name="Daum C."/>
            <person name="Ramamoorthy G.K."/>
            <person name="Gryganskyi A."/>
            <person name="Culley D."/>
            <person name="Magnuson J.K."/>
            <person name="James T.Y."/>
            <person name="O'Malley M.A."/>
            <person name="Stajich J.E."/>
            <person name="Spatafora J.W."/>
            <person name="Visel A."/>
            <person name="Grigoriev I.V."/>
        </authorList>
    </citation>
    <scope>NUCLEOTIDE SEQUENCE [LARGE SCALE GENOMIC DNA]</scope>
    <source>
        <strain evidence="1 2">NRRL 2496</strain>
    </source>
</reference>
<dbReference type="GO" id="GO:0046474">
    <property type="term" value="P:glycerophospholipid biosynthetic process"/>
    <property type="evidence" value="ECO:0007669"/>
    <property type="project" value="TreeGrafter"/>
</dbReference>
<dbReference type="AlphaFoldDB" id="A0A1X2H454"/>
<dbReference type="SUPFAM" id="SSF56784">
    <property type="entry name" value="HAD-like"/>
    <property type="match status" value="1"/>
</dbReference>
<evidence type="ECO:0000313" key="1">
    <source>
        <dbReference type="EMBL" id="ORY92158.1"/>
    </source>
</evidence>
<dbReference type="STRING" id="13706.A0A1X2H454"/>
<dbReference type="Proteomes" id="UP000242180">
    <property type="component" value="Unassembled WGS sequence"/>
</dbReference>
<dbReference type="OMA" id="SWMETIH"/>
<dbReference type="GO" id="GO:0016787">
    <property type="term" value="F:hydrolase activity"/>
    <property type="evidence" value="ECO:0007669"/>
    <property type="project" value="UniProtKB-KW"/>
</dbReference>
<dbReference type="InterPro" id="IPR006353">
    <property type="entry name" value="HAD-SF_hydro_IIA_CECR5"/>
</dbReference>
<dbReference type="NCBIfam" id="TIGR01456">
    <property type="entry name" value="CECR5"/>
    <property type="match status" value="1"/>
</dbReference>
<dbReference type="GO" id="GO:0005739">
    <property type="term" value="C:mitochondrion"/>
    <property type="evidence" value="ECO:0007669"/>
    <property type="project" value="TreeGrafter"/>
</dbReference>
<dbReference type="InParanoid" id="A0A1X2H454"/>
<dbReference type="EMBL" id="MCGN01000010">
    <property type="protein sequence ID" value="ORY92158.1"/>
    <property type="molecule type" value="Genomic_DNA"/>
</dbReference>
<dbReference type="Pfam" id="PF13242">
    <property type="entry name" value="Hydrolase_like"/>
    <property type="match status" value="1"/>
</dbReference>
<dbReference type="InterPro" id="IPR023214">
    <property type="entry name" value="HAD_sf"/>
</dbReference>
<dbReference type="Gene3D" id="3.40.50.1000">
    <property type="entry name" value="HAD superfamily/HAD-like"/>
    <property type="match status" value="2"/>
</dbReference>
<dbReference type="Pfam" id="PF13344">
    <property type="entry name" value="Hydrolase_6"/>
    <property type="match status" value="1"/>
</dbReference>
<keyword evidence="2" id="KW-1185">Reference proteome</keyword>
<dbReference type="PANTHER" id="PTHR14269">
    <property type="entry name" value="CDP-DIACYLGLYCEROL--GLYCEROL-3-PHOSPHATE 3-PHOSPHATIDYLTRANSFERASE-RELATED"/>
    <property type="match status" value="1"/>
</dbReference>
<dbReference type="PANTHER" id="PTHR14269:SF4">
    <property type="entry name" value="CAT EYE SYNDROME CRITICAL REGION PROTEIN 5"/>
    <property type="match status" value="1"/>
</dbReference>
<evidence type="ECO:0000313" key="2">
    <source>
        <dbReference type="Proteomes" id="UP000242180"/>
    </source>
</evidence>
<dbReference type="FunCoup" id="A0A1X2H454">
    <property type="interactions" value="268"/>
</dbReference>
<comment type="caution">
    <text evidence="1">The sequence shown here is derived from an EMBL/GenBank/DDBJ whole genome shotgun (WGS) entry which is preliminary data.</text>
</comment>
<protein>
    <submittedName>
        <fullName evidence="1">HAD hydrolase</fullName>
    </submittedName>
</protein>
<dbReference type="InterPro" id="IPR050324">
    <property type="entry name" value="CDP-alcohol_PTase-I"/>
</dbReference>
<dbReference type="OrthoDB" id="10251048at2759"/>
<proteinExistence type="predicted"/>
<sequence length="362" mass="40096">MPTFAAVSRLSKTVFLAPRSCVARAYSSKAPHPGYAFAFDIDGVLIKGSRTIPEARKALRLLNGDNAAKRQVPFILLTNGGGVTEAAKAEQISQMLDVEILPDQVVLSHTPMQSLVPKYKDKRVLVVGGKDRSCYEVAKGYGFNDVVIPDDIHQWDPTVWPFRASERNSAVDIKGDMQFNAVLMFHDSRDWGRDLQIVMDVLYADQGRVGTQKQDCSVQDTPLYFSNNDIIWSTDFPVPRIGQGAFKKALESLYSTLTGHNLQSTSFGKPHAAMYAYAERVLSNLRGFESSSKRPRVYAVGDNPAADIRGANDYGWNSILVRTGVFRESGNSKEFPANKVCDHVEEAVEWVIRKEEEGNVGA</sequence>
<keyword evidence="1" id="KW-0378">Hydrolase</keyword>
<dbReference type="NCBIfam" id="TIGR01460">
    <property type="entry name" value="HAD-SF-IIA"/>
    <property type="match status" value="1"/>
</dbReference>